<reference evidence="1 2" key="2">
    <citation type="journal article" date="2019" name="G3 (Bethesda)">
        <title>Hybrid Assembly of the Genome of the Entomopathogenic Nematode Steinernema carpocapsae Identifies the X-Chromosome.</title>
        <authorList>
            <person name="Serra L."/>
            <person name="Macchietto M."/>
            <person name="Macias-Munoz A."/>
            <person name="McGill C.J."/>
            <person name="Rodriguez I.M."/>
            <person name="Rodriguez B."/>
            <person name="Murad R."/>
            <person name="Mortazavi A."/>
        </authorList>
    </citation>
    <scope>NUCLEOTIDE SEQUENCE [LARGE SCALE GENOMIC DNA]</scope>
    <source>
        <strain evidence="1 2">ALL</strain>
    </source>
</reference>
<evidence type="ECO:0000313" key="2">
    <source>
        <dbReference type="Proteomes" id="UP000298663"/>
    </source>
</evidence>
<accession>A0A4U5LXE1</accession>
<sequence length="97" mass="10998">MIDHSRAHISNDIVEVQVQRGWNQPLDSRNWTQARSRGASEFNRNINCKDETATVFSPRFRYEIKCFMTTTLSGCFPRMPICMVRLADASAAAGCVL</sequence>
<reference evidence="1 2" key="1">
    <citation type="journal article" date="2015" name="Genome Biol.">
        <title>Comparative genomics of Steinernema reveals deeply conserved gene regulatory networks.</title>
        <authorList>
            <person name="Dillman A.R."/>
            <person name="Macchietto M."/>
            <person name="Porter C.F."/>
            <person name="Rogers A."/>
            <person name="Williams B."/>
            <person name="Antoshechkin I."/>
            <person name="Lee M.M."/>
            <person name="Goodwin Z."/>
            <person name="Lu X."/>
            <person name="Lewis E.E."/>
            <person name="Goodrich-Blair H."/>
            <person name="Stock S.P."/>
            <person name="Adams B.J."/>
            <person name="Sternberg P.W."/>
            <person name="Mortazavi A."/>
        </authorList>
    </citation>
    <scope>NUCLEOTIDE SEQUENCE [LARGE SCALE GENOMIC DNA]</scope>
    <source>
        <strain evidence="1 2">ALL</strain>
    </source>
</reference>
<gene>
    <name evidence="1" type="ORF">L596_028089</name>
</gene>
<dbReference type="EMBL" id="AZBU02000011">
    <property type="protein sequence ID" value="TKR60908.1"/>
    <property type="molecule type" value="Genomic_DNA"/>
</dbReference>
<name>A0A4U5LXE1_STECR</name>
<dbReference type="Proteomes" id="UP000298663">
    <property type="component" value="Unassembled WGS sequence"/>
</dbReference>
<dbReference type="AlphaFoldDB" id="A0A4U5LXE1"/>
<organism evidence="1 2">
    <name type="scientific">Steinernema carpocapsae</name>
    <name type="common">Entomopathogenic nematode</name>
    <dbReference type="NCBI Taxonomy" id="34508"/>
    <lineage>
        <taxon>Eukaryota</taxon>
        <taxon>Metazoa</taxon>
        <taxon>Ecdysozoa</taxon>
        <taxon>Nematoda</taxon>
        <taxon>Chromadorea</taxon>
        <taxon>Rhabditida</taxon>
        <taxon>Tylenchina</taxon>
        <taxon>Panagrolaimomorpha</taxon>
        <taxon>Strongyloidoidea</taxon>
        <taxon>Steinernematidae</taxon>
        <taxon>Steinernema</taxon>
    </lineage>
</organism>
<protein>
    <submittedName>
        <fullName evidence="1">Uncharacterized protein</fullName>
    </submittedName>
</protein>
<proteinExistence type="predicted"/>
<evidence type="ECO:0000313" key="1">
    <source>
        <dbReference type="EMBL" id="TKR60908.1"/>
    </source>
</evidence>
<keyword evidence="2" id="KW-1185">Reference proteome</keyword>
<comment type="caution">
    <text evidence="1">The sequence shown here is derived from an EMBL/GenBank/DDBJ whole genome shotgun (WGS) entry which is preliminary data.</text>
</comment>